<reference evidence="10" key="1">
    <citation type="journal article" date="2020" name="mSystems">
        <title>Genome- and Community-Level Interaction Insights into Carbon Utilization and Element Cycling Functions of Hydrothermarchaeota in Hydrothermal Sediment.</title>
        <authorList>
            <person name="Zhou Z."/>
            <person name="Liu Y."/>
            <person name="Xu W."/>
            <person name="Pan J."/>
            <person name="Luo Z.H."/>
            <person name="Li M."/>
        </authorList>
    </citation>
    <scope>NUCLEOTIDE SEQUENCE [LARGE SCALE GENOMIC DNA]</scope>
    <source>
        <strain evidence="11">SpSt-106</strain>
        <strain evidence="10">SpSt-6</strain>
    </source>
</reference>
<evidence type="ECO:0000313" key="10">
    <source>
        <dbReference type="EMBL" id="HGQ86155.1"/>
    </source>
</evidence>
<comment type="subunit">
    <text evidence="9">Component of the Sec protein translocase complex. Heterotrimer consisting of SecY, SecE and SecG subunits. The heterotrimers can form oligomers, although 1 heterotrimer is thought to be able to translocate proteins. Interacts with the ribosome. Interacts with SecDF, and other proteins may be involved. Interacts with SecA.</text>
</comment>
<evidence type="ECO:0000313" key="11">
    <source>
        <dbReference type="EMBL" id="HHQ16058.1"/>
    </source>
</evidence>
<dbReference type="EMBL" id="DSZN01000110">
    <property type="protein sequence ID" value="HGQ86155.1"/>
    <property type="molecule type" value="Genomic_DNA"/>
</dbReference>
<keyword evidence="5 9" id="KW-0653">Protein transport</keyword>
<keyword evidence="3 9" id="KW-1003">Cell membrane</keyword>
<dbReference type="GO" id="GO:0008320">
    <property type="term" value="F:protein transmembrane transporter activity"/>
    <property type="evidence" value="ECO:0007669"/>
    <property type="project" value="UniProtKB-UniRule"/>
</dbReference>
<evidence type="ECO:0000256" key="8">
    <source>
        <dbReference type="ARBA" id="ARBA00023136"/>
    </source>
</evidence>
<evidence type="ECO:0000256" key="4">
    <source>
        <dbReference type="ARBA" id="ARBA00022692"/>
    </source>
</evidence>
<dbReference type="GO" id="GO:0043952">
    <property type="term" value="P:protein transport by the Sec complex"/>
    <property type="evidence" value="ECO:0007669"/>
    <property type="project" value="UniProtKB-UniRule"/>
</dbReference>
<organism evidence="10">
    <name type="scientific">Thermodesulfobacterium geofontis</name>
    <dbReference type="NCBI Taxonomy" id="1295609"/>
    <lineage>
        <taxon>Bacteria</taxon>
        <taxon>Pseudomonadati</taxon>
        <taxon>Thermodesulfobacteriota</taxon>
        <taxon>Thermodesulfobacteria</taxon>
        <taxon>Thermodesulfobacteriales</taxon>
        <taxon>Thermodesulfobacteriaceae</taxon>
        <taxon>Thermodesulfobacterium</taxon>
    </lineage>
</organism>
<accession>A0A7C4JS43</accession>
<gene>
    <name evidence="9 10" type="primary">secE</name>
    <name evidence="11" type="ORF">ENM15_04510</name>
    <name evidence="10" type="ORF">ENT66_07670</name>
</gene>
<comment type="subcellular location">
    <subcellularLocation>
        <location evidence="9">Cell membrane</location>
        <topology evidence="9">Single-pass membrane protein</topology>
    </subcellularLocation>
    <subcellularLocation>
        <location evidence="1">Membrane</location>
    </subcellularLocation>
</comment>
<keyword evidence="4 9" id="KW-0812">Transmembrane</keyword>
<keyword evidence="6 9" id="KW-1133">Transmembrane helix</keyword>
<dbReference type="GO" id="GO:0009306">
    <property type="term" value="P:protein secretion"/>
    <property type="evidence" value="ECO:0007669"/>
    <property type="project" value="UniProtKB-UniRule"/>
</dbReference>
<dbReference type="Gene3D" id="1.20.5.1030">
    <property type="entry name" value="Preprotein translocase secy subunit"/>
    <property type="match status" value="1"/>
</dbReference>
<evidence type="ECO:0000256" key="3">
    <source>
        <dbReference type="ARBA" id="ARBA00022475"/>
    </source>
</evidence>
<comment type="similarity">
    <text evidence="9">Belongs to the SecE/SEC61-gamma family.</text>
</comment>
<dbReference type="Pfam" id="PF00584">
    <property type="entry name" value="SecE"/>
    <property type="match status" value="1"/>
</dbReference>
<keyword evidence="8 9" id="KW-0472">Membrane</keyword>
<evidence type="ECO:0000256" key="7">
    <source>
        <dbReference type="ARBA" id="ARBA00023010"/>
    </source>
</evidence>
<dbReference type="PANTHER" id="PTHR33910:SF1">
    <property type="entry name" value="PROTEIN TRANSLOCASE SUBUNIT SECE"/>
    <property type="match status" value="1"/>
</dbReference>
<dbReference type="HAMAP" id="MF_00422">
    <property type="entry name" value="SecE"/>
    <property type="match status" value="1"/>
</dbReference>
<dbReference type="GO" id="GO:0006605">
    <property type="term" value="P:protein targeting"/>
    <property type="evidence" value="ECO:0007669"/>
    <property type="project" value="UniProtKB-UniRule"/>
</dbReference>
<sequence>MKAKEIAKDKIIKEKEGNLISKGVKFLEEVKIEAKKITWPPKKQVILSVLMIMFFSIIIGAYLGLLDIIYNALISFLVR</sequence>
<dbReference type="InterPro" id="IPR038379">
    <property type="entry name" value="SecE_sf"/>
</dbReference>
<dbReference type="GO" id="GO:0065002">
    <property type="term" value="P:intracellular protein transmembrane transport"/>
    <property type="evidence" value="ECO:0007669"/>
    <property type="project" value="UniProtKB-UniRule"/>
</dbReference>
<dbReference type="InterPro" id="IPR001901">
    <property type="entry name" value="Translocase_SecE/Sec61-g"/>
</dbReference>
<comment type="function">
    <text evidence="9">Essential subunit of the Sec protein translocation channel SecYEG. Clamps together the 2 halves of SecY. May contact the channel plug during translocation.</text>
</comment>
<dbReference type="PANTHER" id="PTHR33910">
    <property type="entry name" value="PROTEIN TRANSLOCASE SUBUNIT SECE"/>
    <property type="match status" value="1"/>
</dbReference>
<evidence type="ECO:0000256" key="6">
    <source>
        <dbReference type="ARBA" id="ARBA00022989"/>
    </source>
</evidence>
<proteinExistence type="inferred from homology"/>
<evidence type="ECO:0000256" key="2">
    <source>
        <dbReference type="ARBA" id="ARBA00022448"/>
    </source>
</evidence>
<keyword evidence="2 9" id="KW-0813">Transport</keyword>
<dbReference type="InterPro" id="IPR005807">
    <property type="entry name" value="SecE_bac"/>
</dbReference>
<evidence type="ECO:0000256" key="9">
    <source>
        <dbReference type="HAMAP-Rule" id="MF_00422"/>
    </source>
</evidence>
<evidence type="ECO:0000256" key="1">
    <source>
        <dbReference type="ARBA" id="ARBA00004370"/>
    </source>
</evidence>
<comment type="caution">
    <text evidence="10">The sequence shown here is derived from an EMBL/GenBank/DDBJ whole genome shotgun (WGS) entry which is preliminary data.</text>
</comment>
<dbReference type="GO" id="GO:0005886">
    <property type="term" value="C:plasma membrane"/>
    <property type="evidence" value="ECO:0007669"/>
    <property type="project" value="UniProtKB-SubCell"/>
</dbReference>
<feature type="transmembrane region" description="Helical" evidence="9">
    <location>
        <begin position="45"/>
        <end position="70"/>
    </location>
</feature>
<dbReference type="EMBL" id="DRWR01000080">
    <property type="protein sequence ID" value="HHQ16058.1"/>
    <property type="molecule type" value="Genomic_DNA"/>
</dbReference>
<dbReference type="AlphaFoldDB" id="A0A7C4JS43"/>
<name>A0A7C4JS43_9BACT</name>
<protein>
    <recommendedName>
        <fullName evidence="9">Protein translocase subunit SecE</fullName>
    </recommendedName>
</protein>
<keyword evidence="7 9" id="KW-0811">Translocation</keyword>
<dbReference type="NCBIfam" id="TIGR00964">
    <property type="entry name" value="secE_bact"/>
    <property type="match status" value="1"/>
</dbReference>
<evidence type="ECO:0000256" key="5">
    <source>
        <dbReference type="ARBA" id="ARBA00022927"/>
    </source>
</evidence>